<evidence type="ECO:0000313" key="1">
    <source>
        <dbReference type="EMBL" id="MBJ3785602.1"/>
    </source>
</evidence>
<protein>
    <submittedName>
        <fullName evidence="1">Uncharacterized protein</fullName>
    </submittedName>
</protein>
<dbReference type="EMBL" id="JAEKMH010000002">
    <property type="protein sequence ID" value="MBJ3785602.1"/>
    <property type="molecule type" value="Genomic_DNA"/>
</dbReference>
<accession>A0A934IWF3</accession>
<organism evidence="1 2">
    <name type="scientific">Devosia sediminis</name>
    <dbReference type="NCBI Taxonomy" id="2798801"/>
    <lineage>
        <taxon>Bacteria</taxon>
        <taxon>Pseudomonadati</taxon>
        <taxon>Pseudomonadota</taxon>
        <taxon>Alphaproteobacteria</taxon>
        <taxon>Hyphomicrobiales</taxon>
        <taxon>Devosiaceae</taxon>
        <taxon>Devosia</taxon>
    </lineage>
</organism>
<gene>
    <name evidence="1" type="ORF">JEQ47_12805</name>
</gene>
<comment type="caution">
    <text evidence="1">The sequence shown here is derived from an EMBL/GenBank/DDBJ whole genome shotgun (WGS) entry which is preliminary data.</text>
</comment>
<proteinExistence type="predicted"/>
<keyword evidence="2" id="KW-1185">Reference proteome</keyword>
<dbReference type="AlphaFoldDB" id="A0A934IWF3"/>
<name>A0A934IWF3_9HYPH</name>
<reference evidence="1" key="1">
    <citation type="submission" date="2020-12" db="EMBL/GenBank/DDBJ databases">
        <title>Devosia sp. MSA67 isolated from Mo River.</title>
        <authorList>
            <person name="Ma F."/>
            <person name="Zi Z."/>
        </authorList>
    </citation>
    <scope>NUCLEOTIDE SEQUENCE</scope>
    <source>
        <strain evidence="1">MSA67</strain>
    </source>
</reference>
<dbReference type="RefSeq" id="WP_198876770.1">
    <property type="nucleotide sequence ID" value="NZ_JAEKMH010000002.1"/>
</dbReference>
<dbReference type="Proteomes" id="UP000602124">
    <property type="component" value="Unassembled WGS sequence"/>
</dbReference>
<evidence type="ECO:0000313" key="2">
    <source>
        <dbReference type="Proteomes" id="UP000602124"/>
    </source>
</evidence>
<sequence length="209" mass="23085">MINFDVNDGEFVSCSTSIPPQLLGGNSFSGEIVIVLEADGAGECDVRSLPSNSWIENKAAQRGVEIQWTSRAPSNTWVRTNEDAIEAMILEIGPLLARVHAGHDVLENADTSEGTLSDDAQEAADEIKEIMDLGDWWTVDDVLDAYDWLEQSGWEAVPLSLTTSNEELRQMVDDIERRALEDGFFIYDVLYALKSKQGEMEDEAAADVI</sequence>